<evidence type="ECO:0000256" key="1">
    <source>
        <dbReference type="ARBA" id="ARBA00001947"/>
    </source>
</evidence>
<dbReference type="EC" id="4.1.2.50" evidence="4"/>
<dbReference type="PANTHER" id="PTHR12589">
    <property type="entry name" value="PYRUVOYL TETRAHYDROBIOPTERIN SYNTHASE"/>
    <property type="match status" value="1"/>
</dbReference>
<gene>
    <name evidence="11" type="ORF">E5Q11_02870</name>
</gene>
<dbReference type="AlphaFoldDB" id="A0A4Z1CBX0"/>
<comment type="caution">
    <text evidence="11">The sequence shown here is derived from an EMBL/GenBank/DDBJ whole genome shotgun (WGS) entry which is preliminary data.</text>
</comment>
<proteinExistence type="inferred from homology"/>
<evidence type="ECO:0000256" key="8">
    <source>
        <dbReference type="ARBA" id="ARBA00023239"/>
    </source>
</evidence>
<protein>
    <recommendedName>
        <fullName evidence="5">6-carboxy-5,6,7,8-tetrahydropterin synthase</fullName>
        <ecNumber evidence="4">4.1.2.50</ecNumber>
    </recommendedName>
    <alternativeName>
        <fullName evidence="9">Queuosine biosynthesis protein QueD</fullName>
    </alternativeName>
</protein>
<dbReference type="OrthoDB" id="9787853at2"/>
<comment type="pathway">
    <text evidence="2">Purine metabolism; 7-cyano-7-deazaguanine biosynthesis.</text>
</comment>
<comment type="similarity">
    <text evidence="3">Belongs to the PTPS family. QueD subfamily.</text>
</comment>
<evidence type="ECO:0000313" key="11">
    <source>
        <dbReference type="EMBL" id="TGN41493.1"/>
    </source>
</evidence>
<organism evidence="11 12">
    <name type="scientific">Marinobacter confluentis</name>
    <dbReference type="NCBI Taxonomy" id="1697557"/>
    <lineage>
        <taxon>Bacteria</taxon>
        <taxon>Pseudomonadati</taxon>
        <taxon>Pseudomonadota</taxon>
        <taxon>Gammaproteobacteria</taxon>
        <taxon>Pseudomonadales</taxon>
        <taxon>Marinobacteraceae</taxon>
        <taxon>Marinobacter</taxon>
    </lineage>
</organism>
<keyword evidence="8" id="KW-0456">Lyase</keyword>
<sequence>MFSLTVRDHMMIAHSFKGEVFGPAQKLHGATYVVDVTFERKALDQDDLIVDIGLASEVLSSVLAEFNMQNLDELPALAGRNTTTEFMAATVFDRLEKAIHEGRLGETGKGLCGIKVTLGESHVAWASYHGEL</sequence>
<keyword evidence="7" id="KW-0862">Zinc</keyword>
<reference evidence="11 12" key="1">
    <citation type="submission" date="2019-04" db="EMBL/GenBank/DDBJ databases">
        <authorList>
            <person name="Park S."/>
            <person name="Yoon J.-H."/>
        </authorList>
    </citation>
    <scope>NUCLEOTIDE SEQUENCE [LARGE SCALE GENOMIC DNA]</scope>
    <source>
        <strain evidence="11 12">HJM-18</strain>
    </source>
</reference>
<comment type="catalytic activity">
    <reaction evidence="10">
        <text>7,8-dihydroneopterin 3'-triphosphate + H2O = 6-carboxy-5,6,7,8-tetrahydropterin + triphosphate + acetaldehyde + 2 H(+)</text>
        <dbReference type="Rhea" id="RHEA:27966"/>
        <dbReference type="ChEBI" id="CHEBI:15343"/>
        <dbReference type="ChEBI" id="CHEBI:15377"/>
        <dbReference type="ChEBI" id="CHEBI:15378"/>
        <dbReference type="ChEBI" id="CHEBI:18036"/>
        <dbReference type="ChEBI" id="CHEBI:58462"/>
        <dbReference type="ChEBI" id="CHEBI:61032"/>
        <dbReference type="EC" id="4.1.2.50"/>
    </reaction>
</comment>
<evidence type="ECO:0000256" key="4">
    <source>
        <dbReference type="ARBA" id="ARBA00012982"/>
    </source>
</evidence>
<dbReference type="SUPFAM" id="SSF55620">
    <property type="entry name" value="Tetrahydrobiopterin biosynthesis enzymes-like"/>
    <property type="match status" value="1"/>
</dbReference>
<dbReference type="InterPro" id="IPR038418">
    <property type="entry name" value="6-PTP_synth/QueD_sf"/>
</dbReference>
<evidence type="ECO:0000256" key="3">
    <source>
        <dbReference type="ARBA" id="ARBA00008900"/>
    </source>
</evidence>
<dbReference type="Proteomes" id="UP000298325">
    <property type="component" value="Unassembled WGS sequence"/>
</dbReference>
<evidence type="ECO:0000256" key="6">
    <source>
        <dbReference type="ARBA" id="ARBA00022723"/>
    </source>
</evidence>
<evidence type="ECO:0000313" key="12">
    <source>
        <dbReference type="Proteomes" id="UP000298325"/>
    </source>
</evidence>
<keyword evidence="12" id="KW-1185">Reference proteome</keyword>
<evidence type="ECO:0000256" key="2">
    <source>
        <dbReference type="ARBA" id="ARBA00005061"/>
    </source>
</evidence>
<dbReference type="Gene3D" id="3.30.479.10">
    <property type="entry name" value="6-pyruvoyl tetrahydropterin synthase/QueD"/>
    <property type="match status" value="1"/>
</dbReference>
<evidence type="ECO:0000256" key="5">
    <source>
        <dbReference type="ARBA" id="ARBA00018141"/>
    </source>
</evidence>
<dbReference type="RefSeq" id="WP_135801877.1">
    <property type="nucleotide sequence ID" value="NZ_SRPF01000001.1"/>
</dbReference>
<dbReference type="Pfam" id="PF01242">
    <property type="entry name" value="PTPS"/>
    <property type="match status" value="1"/>
</dbReference>
<dbReference type="UniPathway" id="UPA00391"/>
<accession>A0A4Z1CBX0</accession>
<name>A0A4Z1CBX0_9GAMM</name>
<dbReference type="InterPro" id="IPR007115">
    <property type="entry name" value="6-PTP_synth/QueD"/>
</dbReference>
<evidence type="ECO:0000256" key="7">
    <source>
        <dbReference type="ARBA" id="ARBA00022833"/>
    </source>
</evidence>
<dbReference type="EMBL" id="SRPF01000001">
    <property type="protein sequence ID" value="TGN41493.1"/>
    <property type="molecule type" value="Genomic_DNA"/>
</dbReference>
<dbReference type="PANTHER" id="PTHR12589:SF7">
    <property type="entry name" value="6-PYRUVOYL TETRAHYDROBIOPTERIN SYNTHASE"/>
    <property type="match status" value="1"/>
</dbReference>
<evidence type="ECO:0000256" key="10">
    <source>
        <dbReference type="ARBA" id="ARBA00048807"/>
    </source>
</evidence>
<comment type="cofactor">
    <cofactor evidence="1">
        <name>Zn(2+)</name>
        <dbReference type="ChEBI" id="CHEBI:29105"/>
    </cofactor>
</comment>
<keyword evidence="6" id="KW-0479">Metal-binding</keyword>
<dbReference type="GO" id="GO:0046872">
    <property type="term" value="F:metal ion binding"/>
    <property type="evidence" value="ECO:0007669"/>
    <property type="project" value="UniProtKB-KW"/>
</dbReference>
<dbReference type="GO" id="GO:0070497">
    <property type="term" value="F:6-carboxytetrahydropterin synthase activity"/>
    <property type="evidence" value="ECO:0007669"/>
    <property type="project" value="UniProtKB-EC"/>
</dbReference>
<evidence type="ECO:0000256" key="9">
    <source>
        <dbReference type="ARBA" id="ARBA00031449"/>
    </source>
</evidence>